<reference evidence="1 2" key="1">
    <citation type="submission" date="2021-03" db="EMBL/GenBank/DDBJ databases">
        <title>Actinoplanes flavus sp. nov., a novel actinomycete isolated from Coconut Palm rhizosphere soil.</title>
        <authorList>
            <person name="Luo X."/>
        </authorList>
    </citation>
    <scope>NUCLEOTIDE SEQUENCE [LARGE SCALE GENOMIC DNA]</scope>
    <source>
        <strain evidence="1 2">NEAU-H7</strain>
    </source>
</reference>
<organism evidence="1 2">
    <name type="scientific">Actinoplanes flavus</name>
    <dbReference type="NCBI Taxonomy" id="2820290"/>
    <lineage>
        <taxon>Bacteria</taxon>
        <taxon>Bacillati</taxon>
        <taxon>Actinomycetota</taxon>
        <taxon>Actinomycetes</taxon>
        <taxon>Micromonosporales</taxon>
        <taxon>Micromonosporaceae</taxon>
        <taxon>Actinoplanes</taxon>
    </lineage>
</organism>
<dbReference type="EMBL" id="JAGFNS010000002">
    <property type="protein sequence ID" value="MBO3736669.1"/>
    <property type="molecule type" value="Genomic_DNA"/>
</dbReference>
<name>A0ABS3UD13_9ACTN</name>
<evidence type="ECO:0000313" key="1">
    <source>
        <dbReference type="EMBL" id="MBO3736669.1"/>
    </source>
</evidence>
<protein>
    <submittedName>
        <fullName evidence="1">Uncharacterized protein</fullName>
    </submittedName>
</protein>
<comment type="caution">
    <text evidence="1">The sequence shown here is derived from an EMBL/GenBank/DDBJ whole genome shotgun (WGS) entry which is preliminary data.</text>
</comment>
<keyword evidence="2" id="KW-1185">Reference proteome</keyword>
<sequence length="297" mass="31942">MTASSTPPSPDCPATWTAAHAVEIVTDALLPDRRALIVVDGDPAPPWGDAFAPALLIGLSGRARLAGDVFQPAGGARVADAYERFADPGRFERYLRQWHDTTTVAWLRDGQTTVALFDTGEYRARTGAPHLADDARQWRYWLTGQVYGVILQQRLDLPACPYCGSDQHTLWIKAGAWWDVYGLDEARLLAAYLLGQSAVTDTGLAGDDDRPAAPVDQATAGWWQGLVGPALSRALTHARWFAQPNDLIGGWSVMPVDAPPSSGIPTVADVASESIARHIAAQHNADLAVDADSNRPT</sequence>
<dbReference type="Proteomes" id="UP000679690">
    <property type="component" value="Unassembled WGS sequence"/>
</dbReference>
<evidence type="ECO:0000313" key="2">
    <source>
        <dbReference type="Proteomes" id="UP000679690"/>
    </source>
</evidence>
<proteinExistence type="predicted"/>
<accession>A0ABS3UD13</accession>
<dbReference type="RefSeq" id="WP_208465887.1">
    <property type="nucleotide sequence ID" value="NZ_JAGFNS010000002.1"/>
</dbReference>
<gene>
    <name evidence="1" type="ORF">J5X75_03935</name>
</gene>